<evidence type="ECO:0000313" key="1">
    <source>
        <dbReference type="EMBL" id="KFE68893.1"/>
    </source>
</evidence>
<comment type="caution">
    <text evidence="1">The sequence shown here is derived from an EMBL/GenBank/DDBJ whole genome shotgun (WGS) entry which is preliminary data.</text>
</comment>
<name>A0A085WMI0_9BACT</name>
<dbReference type="PANTHER" id="PTHR13617">
    <property type="entry name" value="PROTEIN ABHD18"/>
    <property type="match status" value="1"/>
</dbReference>
<reference evidence="1 2" key="1">
    <citation type="submission" date="2014-04" db="EMBL/GenBank/DDBJ databases">
        <title>Genome assembly of Hyalangium minutum DSM 14724.</title>
        <authorList>
            <person name="Sharma G."/>
            <person name="Subramanian S."/>
        </authorList>
    </citation>
    <scope>NUCLEOTIDE SEQUENCE [LARGE SCALE GENOMIC DNA]</scope>
    <source>
        <strain evidence="1 2">DSM 14724</strain>
    </source>
</reference>
<proteinExistence type="predicted"/>
<evidence type="ECO:0000313" key="2">
    <source>
        <dbReference type="Proteomes" id="UP000028725"/>
    </source>
</evidence>
<dbReference type="SUPFAM" id="SSF53474">
    <property type="entry name" value="alpha/beta-Hydrolases"/>
    <property type="match status" value="1"/>
</dbReference>
<dbReference type="EMBL" id="JMCB01000005">
    <property type="protein sequence ID" value="KFE68893.1"/>
    <property type="molecule type" value="Genomic_DNA"/>
</dbReference>
<dbReference type="Gene3D" id="3.40.50.1820">
    <property type="entry name" value="alpha/beta hydrolase"/>
    <property type="match status" value="1"/>
</dbReference>
<evidence type="ECO:0008006" key="3">
    <source>
        <dbReference type="Google" id="ProtNLM"/>
    </source>
</evidence>
<gene>
    <name evidence="1" type="ORF">DB31_6795</name>
</gene>
<dbReference type="Pfam" id="PF09752">
    <property type="entry name" value="ABHD18"/>
    <property type="match status" value="2"/>
</dbReference>
<dbReference type="PANTHER" id="PTHR13617:SF14">
    <property type="entry name" value="PROTEIN ABHD18"/>
    <property type="match status" value="1"/>
</dbReference>
<dbReference type="OrthoDB" id="9152082at2"/>
<dbReference type="STRING" id="394096.DB31_6795"/>
<sequence length="339" mass="36069">MHWMDALAGRLMSRRPPFFEEGWGSQALLERLSRGPQGFALPELHEVTLGASRREGGLWVQEGRFPSPAAVGPLPTASAEARFQLLLPVKAGPRPPVCLFLASSGDHGFGLRRFLAQPLLAAGMGAVLLENPYYGSRRPPGQKGEALRTVADLLLMGRATAVEAVALLGWLLARGHPKVGISGYSMGGSMAAYAACFFPLPLAVVPVAVAHSAAPVFTQGVLSALPDWETLGRTCGGPEAARQRLAELLEGFSVTQLAPLPNPRRAIIVAARKDGFVPSASTLRLLQHWRGAELRYLQGGHVRGLVAGRSIIARAILDAFSRIEDLQLPEEPPEGAAPG</sequence>
<dbReference type="InterPro" id="IPR029058">
    <property type="entry name" value="AB_hydrolase_fold"/>
</dbReference>
<protein>
    <recommendedName>
        <fullName evidence="3">Abhydrolase domain-containing 18</fullName>
    </recommendedName>
</protein>
<keyword evidence="2" id="KW-1185">Reference proteome</keyword>
<dbReference type="Proteomes" id="UP000028725">
    <property type="component" value="Unassembled WGS sequence"/>
</dbReference>
<dbReference type="RefSeq" id="WP_044187463.1">
    <property type="nucleotide sequence ID" value="NZ_JMCB01000005.1"/>
</dbReference>
<dbReference type="InterPro" id="IPR019149">
    <property type="entry name" value="ABHD18"/>
</dbReference>
<organism evidence="1 2">
    <name type="scientific">Hyalangium minutum</name>
    <dbReference type="NCBI Taxonomy" id="394096"/>
    <lineage>
        <taxon>Bacteria</taxon>
        <taxon>Pseudomonadati</taxon>
        <taxon>Myxococcota</taxon>
        <taxon>Myxococcia</taxon>
        <taxon>Myxococcales</taxon>
        <taxon>Cystobacterineae</taxon>
        <taxon>Archangiaceae</taxon>
        <taxon>Hyalangium</taxon>
    </lineage>
</organism>
<dbReference type="AlphaFoldDB" id="A0A085WMI0"/>
<accession>A0A085WMI0</accession>